<name>A0ABX8JTX5_9ENTR</name>
<evidence type="ECO:0000313" key="3">
    <source>
        <dbReference type="Proteomes" id="UP000683497"/>
    </source>
</evidence>
<dbReference type="Proteomes" id="UP000683497">
    <property type="component" value="Chromosome"/>
</dbReference>
<feature type="domain" description="Antirepressor protein C-terminal" evidence="1">
    <location>
        <begin position="133"/>
        <end position="233"/>
    </location>
</feature>
<protein>
    <submittedName>
        <fullName evidence="2">Phage antirepressor KilAC domain-containing protein</fullName>
    </submittedName>
</protein>
<keyword evidence="3" id="KW-1185">Reference proteome</keyword>
<dbReference type="InterPro" id="IPR005039">
    <property type="entry name" value="Ant_C"/>
</dbReference>
<dbReference type="Pfam" id="PF03374">
    <property type="entry name" value="ANT"/>
    <property type="match status" value="1"/>
</dbReference>
<accession>A0ABX8JTX5</accession>
<dbReference type="EMBL" id="CP076838">
    <property type="protein sequence ID" value="QWW78031.1"/>
    <property type="molecule type" value="Genomic_DNA"/>
</dbReference>
<sequence>MNQMNVTVMCQTHHAAAMAQQITMSSREIAKLVDSRHSNVCVTIERLMNSGVIGGYAAMQYTHPQNGQVYHYYEVNKRDSYVIVAQLSPEFTARLVDRWQELESSGGMVVPQSLPEALRLAADLAEQKQRLSEELAIAAPKAEFVDRYVTATGSMTFRQVAKLLNAKEPEFRLFLLDHHIMYRLSGVLTPYHQHIESGRFEVKTGTTNASNYAFSQARFTAKGVKWIGGLWAEHTAKGQMT</sequence>
<evidence type="ECO:0000313" key="2">
    <source>
        <dbReference type="EMBL" id="QWW78031.1"/>
    </source>
</evidence>
<organism evidence="2 3">
    <name type="scientific">Leclercia pneumoniae</name>
    <dbReference type="NCBI Taxonomy" id="2815358"/>
    <lineage>
        <taxon>Bacteria</taxon>
        <taxon>Pseudomonadati</taxon>
        <taxon>Pseudomonadota</taxon>
        <taxon>Gammaproteobacteria</taxon>
        <taxon>Enterobacterales</taxon>
        <taxon>Enterobacteriaceae</taxon>
        <taxon>Leclercia</taxon>
    </lineage>
</organism>
<dbReference type="Pfam" id="PF09669">
    <property type="entry name" value="Phage_pRha"/>
    <property type="match status" value="1"/>
</dbReference>
<dbReference type="InterPro" id="IPR014054">
    <property type="entry name" value="Phage_regulatory_Rha"/>
</dbReference>
<gene>
    <name evidence="2" type="ORF">KQ929_12160</name>
</gene>
<reference evidence="2 3" key="1">
    <citation type="submission" date="2021-06" db="EMBL/GenBank/DDBJ databases">
        <title>Leclercia pneumoniae sp. nov.</title>
        <authorList>
            <person name="Hoenemann M."/>
            <person name="Viehweger A."/>
            <person name="Dietze N."/>
        </authorList>
    </citation>
    <scope>NUCLEOTIDE SEQUENCE [LARGE SCALE GENOMIC DNA]</scope>
    <source>
        <strain evidence="3">49125</strain>
    </source>
</reference>
<evidence type="ECO:0000259" key="1">
    <source>
        <dbReference type="Pfam" id="PF03374"/>
    </source>
</evidence>
<proteinExistence type="predicted"/>